<dbReference type="Proteomes" id="UP000199207">
    <property type="component" value="Unassembled WGS sequence"/>
</dbReference>
<dbReference type="InterPro" id="IPR027304">
    <property type="entry name" value="Trigger_fact/SurA_dom_sf"/>
</dbReference>
<dbReference type="Pfam" id="PF13624">
    <property type="entry name" value="SurA_N_3"/>
    <property type="match status" value="1"/>
</dbReference>
<dbReference type="OrthoDB" id="3212108at2"/>
<evidence type="ECO:0000256" key="1">
    <source>
        <dbReference type="SAM" id="SignalP"/>
    </source>
</evidence>
<sequence>MKRRTSALSLSAAAAVLLTAPMLTGCSTDSHPGAAAVVGDEVISIAEVQDYVQEVRDGQLAQPDAEQSLAESSSLTRSIVHQQVFNALVKAAAEDAGIEVTTREVQDQRALTEEQLGGPEALDEAAIAEFIAPSKVDDTFRSALYQDKLWRHYGNDDARITAALKEAATEVGVTLNPRYGDWDEEQFAITEPDTPWLNTLAEEPGVPEALPE</sequence>
<dbReference type="PROSITE" id="PS51257">
    <property type="entry name" value="PROKAR_LIPOPROTEIN"/>
    <property type="match status" value="1"/>
</dbReference>
<dbReference type="SUPFAM" id="SSF109998">
    <property type="entry name" value="Triger factor/SurA peptide-binding domain-like"/>
    <property type="match status" value="1"/>
</dbReference>
<keyword evidence="1" id="KW-0732">Signal</keyword>
<evidence type="ECO:0000313" key="3">
    <source>
        <dbReference type="Proteomes" id="UP000199207"/>
    </source>
</evidence>
<feature type="signal peptide" evidence="1">
    <location>
        <begin position="1"/>
        <end position="25"/>
    </location>
</feature>
<dbReference type="STRING" id="910347.SAMN05421773_102122"/>
<dbReference type="AlphaFoldDB" id="A0A1I1H0H5"/>
<dbReference type="EMBL" id="FOLM01000002">
    <property type="protein sequence ID" value="SFC14690.1"/>
    <property type="molecule type" value="Genomic_DNA"/>
</dbReference>
<feature type="chain" id="PRO_5039692452" evidence="1">
    <location>
        <begin position="26"/>
        <end position="212"/>
    </location>
</feature>
<name>A0A1I1H0H5_9ACTN</name>
<evidence type="ECO:0000313" key="2">
    <source>
        <dbReference type="EMBL" id="SFC14690.1"/>
    </source>
</evidence>
<dbReference type="RefSeq" id="WP_093837455.1">
    <property type="nucleotide sequence ID" value="NZ_FOLM01000002.1"/>
</dbReference>
<gene>
    <name evidence="2" type="ORF">SAMN05421773_102122</name>
</gene>
<proteinExistence type="predicted"/>
<keyword evidence="3" id="KW-1185">Reference proteome</keyword>
<dbReference type="Gene3D" id="1.10.4030.10">
    <property type="entry name" value="Porin chaperone SurA, peptide-binding domain"/>
    <property type="match status" value="1"/>
</dbReference>
<reference evidence="2 3" key="1">
    <citation type="submission" date="2016-10" db="EMBL/GenBank/DDBJ databases">
        <authorList>
            <person name="de Groot N.N."/>
        </authorList>
    </citation>
    <scope>NUCLEOTIDE SEQUENCE [LARGE SCALE GENOMIC DNA]</scope>
    <source>
        <strain evidence="2 3">CGMCC 4.5739</strain>
    </source>
</reference>
<organism evidence="2 3">
    <name type="scientific">Streptomyces aidingensis</name>
    <dbReference type="NCBI Taxonomy" id="910347"/>
    <lineage>
        <taxon>Bacteria</taxon>
        <taxon>Bacillati</taxon>
        <taxon>Actinomycetota</taxon>
        <taxon>Actinomycetes</taxon>
        <taxon>Kitasatosporales</taxon>
        <taxon>Streptomycetaceae</taxon>
        <taxon>Streptomyces</taxon>
    </lineage>
</organism>
<protein>
    <submittedName>
        <fullName evidence="2">SurA N-terminal domain-containing protein</fullName>
    </submittedName>
</protein>
<accession>A0A1I1H0H5</accession>